<keyword evidence="4" id="KW-1185">Reference proteome</keyword>
<dbReference type="Proteomes" id="UP000095768">
    <property type="component" value="Unassembled WGS sequence"/>
</dbReference>
<evidence type="ECO:0000313" key="5">
    <source>
        <dbReference type="Proteomes" id="UP000095768"/>
    </source>
</evidence>
<dbReference type="EMBL" id="FMPG01000002">
    <property type="protein sequence ID" value="SCS60646.1"/>
    <property type="molecule type" value="Genomic_DNA"/>
</dbReference>
<evidence type="ECO:0000313" key="3">
    <source>
        <dbReference type="EMBL" id="SCS60646.1"/>
    </source>
</evidence>
<evidence type="ECO:0008006" key="6">
    <source>
        <dbReference type="Google" id="ProtNLM"/>
    </source>
</evidence>
<reference evidence="3 5" key="1">
    <citation type="submission" date="2016-09" db="EMBL/GenBank/DDBJ databases">
        <authorList>
            <consortium name="Pathogen Informatics"/>
        </authorList>
    </citation>
    <scope>NUCLEOTIDE SEQUENCE [LARGE SCALE GENOMIC DNA]</scope>
    <source>
        <strain evidence="3 5">82B</strain>
    </source>
</reference>
<dbReference type="RefSeq" id="WP_069994611.1">
    <property type="nucleotide sequence ID" value="NZ_FMPG01000002.1"/>
</dbReference>
<keyword evidence="1" id="KW-0812">Transmembrane</keyword>
<dbReference type="EMBL" id="FMPI01000002">
    <property type="protein sequence ID" value="SCS42110.1"/>
    <property type="molecule type" value="Genomic_DNA"/>
</dbReference>
<gene>
    <name evidence="3" type="ORF">SAMEA2297795_00797</name>
    <name evidence="2" type="ORF">SAMEA2297796_00475</name>
</gene>
<keyword evidence="1" id="KW-0472">Membrane</keyword>
<dbReference type="Proteomes" id="UP000095412">
    <property type="component" value="Unassembled WGS sequence"/>
</dbReference>
<reference evidence="2 4" key="2">
    <citation type="submission" date="2016-09" db="EMBL/GenBank/DDBJ databases">
        <authorList>
            <consortium name="Pathogen Informatics"/>
            <person name="Sun Q."/>
            <person name="Inoue M."/>
        </authorList>
    </citation>
    <scope>NUCLEOTIDE SEQUENCE [LARGE SCALE GENOMIC DNA]</scope>
    <source>
        <strain evidence="2 4">82C</strain>
    </source>
</reference>
<evidence type="ECO:0000256" key="1">
    <source>
        <dbReference type="SAM" id="Phobius"/>
    </source>
</evidence>
<feature type="transmembrane region" description="Helical" evidence="1">
    <location>
        <begin position="47"/>
        <end position="65"/>
    </location>
</feature>
<protein>
    <recommendedName>
        <fullName evidence="6">Preprotein translocase subunit SecG</fullName>
    </recommendedName>
</protein>
<evidence type="ECO:0000313" key="2">
    <source>
        <dbReference type="EMBL" id="SCS42110.1"/>
    </source>
</evidence>
<name>A0A1D4JG74_9STAP</name>
<dbReference type="AlphaFoldDB" id="A0A1D4JG74"/>
<proteinExistence type="predicted"/>
<dbReference type="OrthoDB" id="2413974at2"/>
<keyword evidence="1" id="KW-1133">Transmembrane helix</keyword>
<organism evidence="3 5">
    <name type="scientific">Staphylococcus caeli</name>
    <dbReference type="NCBI Taxonomy" id="2201815"/>
    <lineage>
        <taxon>Bacteria</taxon>
        <taxon>Bacillati</taxon>
        <taxon>Bacillota</taxon>
        <taxon>Bacilli</taxon>
        <taxon>Bacillales</taxon>
        <taxon>Staphylococcaceae</taxon>
        <taxon>Staphylococcus</taxon>
    </lineage>
</organism>
<sequence length="68" mass="7743">MLFIAIVLFVIAIVLLIYSITLLMGKDGTLFHLFSKEEKSLSSVQKLIIYIITIVLFVVSLVWLLNMI</sequence>
<accession>A0A1D4JG74</accession>
<evidence type="ECO:0000313" key="4">
    <source>
        <dbReference type="Proteomes" id="UP000095412"/>
    </source>
</evidence>
<feature type="transmembrane region" description="Helical" evidence="1">
    <location>
        <begin position="6"/>
        <end position="26"/>
    </location>
</feature>